<dbReference type="PANTHER" id="PTHR43861">
    <property type="entry name" value="TRANS-ACONITATE 2-METHYLTRANSFERASE-RELATED"/>
    <property type="match status" value="1"/>
</dbReference>
<dbReference type="Proteomes" id="UP000177202">
    <property type="component" value="Unassembled WGS sequence"/>
</dbReference>
<dbReference type="EMBL" id="MHWP01000004">
    <property type="protein sequence ID" value="OHB10873.1"/>
    <property type="molecule type" value="Genomic_DNA"/>
</dbReference>
<gene>
    <name evidence="1" type="ORF">A3H60_01970</name>
</gene>
<dbReference type="InterPro" id="IPR029063">
    <property type="entry name" value="SAM-dependent_MTases_sf"/>
</dbReference>
<dbReference type="AlphaFoldDB" id="A0A1G2UND1"/>
<evidence type="ECO:0008006" key="3">
    <source>
        <dbReference type="Google" id="ProtNLM"/>
    </source>
</evidence>
<organism evidence="1 2">
    <name type="scientific">Candidatus Zambryskibacteria bacterium RIFCSPLOWO2_02_FULL_44_12b</name>
    <dbReference type="NCBI Taxonomy" id="1802772"/>
    <lineage>
        <taxon>Bacteria</taxon>
        <taxon>Candidatus Zambryskiibacteriota</taxon>
    </lineage>
</organism>
<reference evidence="1 2" key="1">
    <citation type="journal article" date="2016" name="Nat. Commun.">
        <title>Thousands of microbial genomes shed light on interconnected biogeochemical processes in an aquifer system.</title>
        <authorList>
            <person name="Anantharaman K."/>
            <person name="Brown C.T."/>
            <person name="Hug L.A."/>
            <person name="Sharon I."/>
            <person name="Castelle C.J."/>
            <person name="Probst A.J."/>
            <person name="Thomas B.C."/>
            <person name="Singh A."/>
            <person name="Wilkins M.J."/>
            <person name="Karaoz U."/>
            <person name="Brodie E.L."/>
            <person name="Williams K.H."/>
            <person name="Hubbard S.S."/>
            <person name="Banfield J.F."/>
        </authorList>
    </citation>
    <scope>NUCLEOTIDE SEQUENCE [LARGE SCALE GENOMIC DNA]</scope>
</reference>
<protein>
    <recommendedName>
        <fullName evidence="3">Methyltransferase type 11 domain-containing protein</fullName>
    </recommendedName>
</protein>
<dbReference type="Pfam" id="PF13489">
    <property type="entry name" value="Methyltransf_23"/>
    <property type="match status" value="1"/>
</dbReference>
<evidence type="ECO:0000313" key="2">
    <source>
        <dbReference type="Proteomes" id="UP000177202"/>
    </source>
</evidence>
<sequence length="261" mass="30288">MKSPSIKAVLDQSFNDLAPFSFRYTHEKRRYIHTLKIIRNLVSDGTKILDIGTGAGITPLCLKRMGFDAEGLEYFIFPKNKTSRFATRVFEKSKELKKRWQELGLVVHEKNVLTDNLTPLGSFDVIVSEALIEHLKNPRLFLKRTVGLLKEGGLLVIATPNQVTLMNRIRLIFGKSIYWPINEFFSDGEDFIGHWREYTQSELEYMVKESGFEIIQSDNINLLRHFRKIEFSLKNLRALIYLISNLIPGTRDMNYITARKK</sequence>
<name>A0A1G2UND1_9BACT</name>
<accession>A0A1G2UND1</accession>
<dbReference type="STRING" id="1802772.A3H60_01970"/>
<dbReference type="Gene3D" id="3.40.50.150">
    <property type="entry name" value="Vaccinia Virus protein VP39"/>
    <property type="match status" value="1"/>
</dbReference>
<dbReference type="PANTHER" id="PTHR43861:SF6">
    <property type="entry name" value="METHYLTRANSFERASE TYPE 11"/>
    <property type="match status" value="1"/>
</dbReference>
<dbReference type="CDD" id="cd02440">
    <property type="entry name" value="AdoMet_MTases"/>
    <property type="match status" value="1"/>
</dbReference>
<dbReference type="SUPFAM" id="SSF53335">
    <property type="entry name" value="S-adenosyl-L-methionine-dependent methyltransferases"/>
    <property type="match status" value="1"/>
</dbReference>
<proteinExistence type="predicted"/>
<evidence type="ECO:0000313" key="1">
    <source>
        <dbReference type="EMBL" id="OHB10873.1"/>
    </source>
</evidence>
<comment type="caution">
    <text evidence="1">The sequence shown here is derived from an EMBL/GenBank/DDBJ whole genome shotgun (WGS) entry which is preliminary data.</text>
</comment>